<dbReference type="Pfam" id="PF02049">
    <property type="entry name" value="FliE"/>
    <property type="match status" value="1"/>
</dbReference>
<keyword evidence="6" id="KW-0966">Cell projection</keyword>
<evidence type="ECO:0000256" key="4">
    <source>
        <dbReference type="HAMAP-Rule" id="MF_00724"/>
    </source>
</evidence>
<reference evidence="6 7" key="1">
    <citation type="submission" date="2018-08" db="EMBL/GenBank/DDBJ databases">
        <title>Bacillus chawlae sp. nov., Bacillus glennii sp. nov., and Bacillus saganii sp. nov. Isolated from the Vehicle Assembly Building at Kennedy Space Center where the Viking Spacecraft were Assembled.</title>
        <authorList>
            <person name="Seuylemezian A."/>
            <person name="Vaishampayan P."/>
        </authorList>
    </citation>
    <scope>NUCLEOTIDE SEQUENCE [LARGE SCALE GENOMIC DNA]</scope>
    <source>
        <strain evidence="6 7">V47-23a</strain>
    </source>
</reference>
<dbReference type="OrthoDB" id="9812413at2"/>
<dbReference type="GO" id="GO:0005198">
    <property type="term" value="F:structural molecule activity"/>
    <property type="evidence" value="ECO:0007669"/>
    <property type="project" value="UniProtKB-UniRule"/>
</dbReference>
<dbReference type="GO" id="GO:0009425">
    <property type="term" value="C:bacterial-type flagellum basal body"/>
    <property type="evidence" value="ECO:0007669"/>
    <property type="project" value="UniProtKB-SubCell"/>
</dbReference>
<dbReference type="AlphaFoldDB" id="A0A372LTZ5"/>
<dbReference type="EMBL" id="QVTE01000005">
    <property type="protein sequence ID" value="RFU71282.1"/>
    <property type="molecule type" value="Genomic_DNA"/>
</dbReference>
<evidence type="ECO:0000256" key="1">
    <source>
        <dbReference type="ARBA" id="ARBA00004117"/>
    </source>
</evidence>
<organism evidence="6 7">
    <name type="scientific">Peribacillus saganii</name>
    <dbReference type="NCBI Taxonomy" id="2303992"/>
    <lineage>
        <taxon>Bacteria</taxon>
        <taxon>Bacillati</taxon>
        <taxon>Bacillota</taxon>
        <taxon>Bacilli</taxon>
        <taxon>Bacillales</taxon>
        <taxon>Bacillaceae</taxon>
        <taxon>Peribacillus</taxon>
    </lineage>
</organism>
<dbReference type="GO" id="GO:0071973">
    <property type="term" value="P:bacterial-type flagellum-dependent cell motility"/>
    <property type="evidence" value="ECO:0007669"/>
    <property type="project" value="InterPro"/>
</dbReference>
<proteinExistence type="inferred from homology"/>
<dbReference type="PANTHER" id="PTHR34653:SF1">
    <property type="entry name" value="FLAGELLAR HOOK-BASAL BODY COMPLEX PROTEIN FLIE"/>
    <property type="match status" value="1"/>
</dbReference>
<comment type="caution">
    <text evidence="6">The sequence shown here is derived from an EMBL/GenBank/DDBJ whole genome shotgun (WGS) entry which is preliminary data.</text>
</comment>
<evidence type="ECO:0000313" key="7">
    <source>
        <dbReference type="Proteomes" id="UP000264541"/>
    </source>
</evidence>
<gene>
    <name evidence="4 6" type="primary">fliE</name>
    <name evidence="6" type="ORF">D0469_01875</name>
</gene>
<dbReference type="PANTHER" id="PTHR34653">
    <property type="match status" value="1"/>
</dbReference>
<keyword evidence="6" id="KW-0969">Cilium</keyword>
<dbReference type="Proteomes" id="UP000264541">
    <property type="component" value="Unassembled WGS sequence"/>
</dbReference>
<evidence type="ECO:0000256" key="5">
    <source>
        <dbReference type="NCBIfam" id="TIGR00205"/>
    </source>
</evidence>
<evidence type="ECO:0000256" key="3">
    <source>
        <dbReference type="ARBA" id="ARBA00023143"/>
    </source>
</evidence>
<dbReference type="RefSeq" id="WP_117324964.1">
    <property type="nucleotide sequence ID" value="NZ_QVTE01000005.1"/>
</dbReference>
<dbReference type="PRINTS" id="PR01006">
    <property type="entry name" value="FLGHOOKFLIE"/>
</dbReference>
<dbReference type="HAMAP" id="MF_00724">
    <property type="entry name" value="FliE"/>
    <property type="match status" value="1"/>
</dbReference>
<evidence type="ECO:0000313" key="6">
    <source>
        <dbReference type="EMBL" id="RFU71282.1"/>
    </source>
</evidence>
<dbReference type="NCBIfam" id="TIGR00205">
    <property type="entry name" value="fliE"/>
    <property type="match status" value="1"/>
</dbReference>
<accession>A0A372LTZ5</accession>
<keyword evidence="7" id="KW-1185">Reference proteome</keyword>
<dbReference type="GO" id="GO:0003774">
    <property type="term" value="F:cytoskeletal motor activity"/>
    <property type="evidence" value="ECO:0007669"/>
    <property type="project" value="InterPro"/>
</dbReference>
<protein>
    <recommendedName>
        <fullName evidence="4 5">Flagellar hook-basal body complex protein FliE</fullName>
    </recommendedName>
</protein>
<comment type="subcellular location">
    <subcellularLocation>
        <location evidence="1 4">Bacterial flagellum basal body</location>
    </subcellularLocation>
</comment>
<keyword evidence="3 4" id="KW-0975">Bacterial flagellum</keyword>
<dbReference type="InterPro" id="IPR001624">
    <property type="entry name" value="FliE"/>
</dbReference>
<evidence type="ECO:0000256" key="2">
    <source>
        <dbReference type="ARBA" id="ARBA00009272"/>
    </source>
</evidence>
<keyword evidence="6" id="KW-0282">Flagellum</keyword>
<comment type="similarity">
    <text evidence="2 4">Belongs to the FliE family.</text>
</comment>
<name>A0A372LTZ5_9BACI</name>
<sequence>MASIQSVSPQNLFRTEIGRTYTQSNTPYEAQQKFASVLQESIEKVNQAQAESDKMTTKMARGENVDLHQVMIASQKASVTLQTTLEVRNKVVEAYQEIMRMNV</sequence>